<dbReference type="Pfam" id="PF13517">
    <property type="entry name" value="FG-GAP_3"/>
    <property type="match status" value="1"/>
</dbReference>
<dbReference type="InterPro" id="IPR028994">
    <property type="entry name" value="Integrin_alpha_N"/>
</dbReference>
<evidence type="ECO:0000256" key="1">
    <source>
        <dbReference type="ARBA" id="ARBA00022729"/>
    </source>
</evidence>
<gene>
    <name evidence="2" type="ORF">YQE_07956</name>
</gene>
<accession>N6U1H9</accession>
<feature type="non-terminal residue" evidence="2">
    <location>
        <position position="1"/>
    </location>
</feature>
<sequence length="295" mass="33125">MLTLRTLASDITPLVFGGFTEGMPAAFGDFNSDELTDVFVVLENNKAVEILLAHEEEPLLRQAKDRLRCVFSNSHITSVVPGDFDGDALMDVMVTTTFKRTEQDTDTTSLTNVYILWGGANHLNCTTDEDSPVIQMIGQPLAMDYNQDMIIDLNHDYMADLFITTPTQFEVWLGHENEPKFTYNNTIKHPENSKIIGQSLFVDVELKGSMDLVTPVCAEQQSNGNCKGAALMVYSEGQWINLQVNFKDDAGNLWQFYLKQGKTEAIFLFAAAELEQMKMRRSKAQCLIFEFGCKA</sequence>
<protein>
    <submittedName>
        <fullName evidence="2">Uncharacterized protein</fullName>
    </submittedName>
</protein>
<dbReference type="HOGENOM" id="CLU_944189_0_0_1"/>
<dbReference type="InterPro" id="IPR024881">
    <property type="entry name" value="Tip"/>
</dbReference>
<dbReference type="AlphaFoldDB" id="N6U1H9"/>
<evidence type="ECO:0000313" key="2">
    <source>
        <dbReference type="EMBL" id="ENN75405.1"/>
    </source>
</evidence>
<dbReference type="SUPFAM" id="SSF69318">
    <property type="entry name" value="Integrin alpha N-terminal domain"/>
    <property type="match status" value="1"/>
</dbReference>
<keyword evidence="1" id="KW-0732">Signal</keyword>
<reference evidence="2" key="1">
    <citation type="journal article" date="2013" name="Genome Biol.">
        <title>Draft genome of the mountain pine beetle, Dendroctonus ponderosae Hopkins, a major forest pest.</title>
        <authorList>
            <person name="Keeling C.I."/>
            <person name="Yuen M.M."/>
            <person name="Liao N.Y."/>
            <person name="Docking T.R."/>
            <person name="Chan S.K."/>
            <person name="Taylor G.A."/>
            <person name="Palmquist D.L."/>
            <person name="Jackman S.D."/>
            <person name="Nguyen A."/>
            <person name="Li M."/>
            <person name="Henderson H."/>
            <person name="Janes J.K."/>
            <person name="Zhao Y."/>
            <person name="Pandoh P."/>
            <person name="Moore R."/>
            <person name="Sperling F.A."/>
            <person name="Huber D.P."/>
            <person name="Birol I."/>
            <person name="Jones S.J."/>
            <person name="Bohlmann J."/>
        </authorList>
    </citation>
    <scope>NUCLEOTIDE SEQUENCE</scope>
</reference>
<proteinExistence type="predicted"/>
<dbReference type="OrthoDB" id="10250728at2759"/>
<dbReference type="PANTHER" id="PTHR13412:SF0">
    <property type="entry name" value="T-CELL IMMUNOMODULATORY PROTEIN"/>
    <property type="match status" value="1"/>
</dbReference>
<dbReference type="PANTHER" id="PTHR13412">
    <property type="entry name" value="T-CELL IMMUNOMODULATORY PROTEIN HOMOLOG"/>
    <property type="match status" value="1"/>
</dbReference>
<dbReference type="Gene3D" id="2.130.10.130">
    <property type="entry name" value="Integrin alpha, N-terminal"/>
    <property type="match status" value="1"/>
</dbReference>
<dbReference type="InterPro" id="IPR013517">
    <property type="entry name" value="FG-GAP"/>
</dbReference>
<name>N6U1H9_DENPD</name>
<dbReference type="GO" id="GO:0005886">
    <property type="term" value="C:plasma membrane"/>
    <property type="evidence" value="ECO:0007669"/>
    <property type="project" value="TreeGrafter"/>
</dbReference>
<dbReference type="EMBL" id="KB741014">
    <property type="protein sequence ID" value="ENN75405.1"/>
    <property type="molecule type" value="Genomic_DNA"/>
</dbReference>
<organism evidence="2">
    <name type="scientific">Dendroctonus ponderosae</name>
    <name type="common">Mountain pine beetle</name>
    <dbReference type="NCBI Taxonomy" id="77166"/>
    <lineage>
        <taxon>Eukaryota</taxon>
        <taxon>Metazoa</taxon>
        <taxon>Ecdysozoa</taxon>
        <taxon>Arthropoda</taxon>
        <taxon>Hexapoda</taxon>
        <taxon>Insecta</taxon>
        <taxon>Pterygota</taxon>
        <taxon>Neoptera</taxon>
        <taxon>Endopterygota</taxon>
        <taxon>Coleoptera</taxon>
        <taxon>Polyphaga</taxon>
        <taxon>Cucujiformia</taxon>
        <taxon>Curculionidae</taxon>
        <taxon>Scolytinae</taxon>
        <taxon>Dendroctonus</taxon>
    </lineage>
</organism>